<evidence type="ECO:0000313" key="3">
    <source>
        <dbReference type="Proteomes" id="UP000541558"/>
    </source>
</evidence>
<gene>
    <name evidence="2" type="ORF">D9611_013918</name>
</gene>
<feature type="compositionally biased region" description="Low complexity" evidence="1">
    <location>
        <begin position="19"/>
        <end position="30"/>
    </location>
</feature>
<reference evidence="2 3" key="1">
    <citation type="journal article" date="2020" name="ISME J.">
        <title>Uncovering the hidden diversity of litter-decomposition mechanisms in mushroom-forming fungi.</title>
        <authorList>
            <person name="Floudas D."/>
            <person name="Bentzer J."/>
            <person name="Ahren D."/>
            <person name="Johansson T."/>
            <person name="Persson P."/>
            <person name="Tunlid A."/>
        </authorList>
    </citation>
    <scope>NUCLEOTIDE SEQUENCE [LARGE SCALE GENOMIC DNA]</scope>
    <source>
        <strain evidence="2 3">CBS 175.51</strain>
    </source>
</reference>
<dbReference type="Proteomes" id="UP000541558">
    <property type="component" value="Unassembled WGS sequence"/>
</dbReference>
<protein>
    <submittedName>
        <fullName evidence="2">Uncharacterized protein</fullName>
    </submittedName>
</protein>
<comment type="caution">
    <text evidence="2">The sequence shown here is derived from an EMBL/GenBank/DDBJ whole genome shotgun (WGS) entry which is preliminary data.</text>
</comment>
<feature type="region of interest" description="Disordered" evidence="1">
    <location>
        <begin position="299"/>
        <end position="342"/>
    </location>
</feature>
<feature type="compositionally biased region" description="Low complexity" evidence="1">
    <location>
        <begin position="80"/>
        <end position="90"/>
    </location>
</feature>
<feature type="region of interest" description="Disordered" evidence="1">
    <location>
        <begin position="1"/>
        <end position="42"/>
    </location>
</feature>
<dbReference type="OrthoDB" id="3233731at2759"/>
<proteinExistence type="predicted"/>
<feature type="region of interest" description="Disordered" evidence="1">
    <location>
        <begin position="126"/>
        <end position="149"/>
    </location>
</feature>
<evidence type="ECO:0000256" key="1">
    <source>
        <dbReference type="SAM" id="MobiDB-lite"/>
    </source>
</evidence>
<keyword evidence="3" id="KW-1185">Reference proteome</keyword>
<dbReference type="EMBL" id="JAACJK010000178">
    <property type="protein sequence ID" value="KAF5318407.1"/>
    <property type="molecule type" value="Genomic_DNA"/>
</dbReference>
<dbReference type="AlphaFoldDB" id="A0A8H5B887"/>
<sequence length="606" mass="65500">MSSNYAFLSQPPPSKKRALQPLGAPPQRQLPAPPVPPSRRPSFTAKITAWASHVQPGTPAPVSPHCRPSLTAGISHSRVPSSPLIATTPPTTASTRAFDFTALGYNTIFLHMPKTPETPSPLLRAKAQREQEAHAERRRAKEESKERRGRMIKKIRSLTHLKPRAKSAAPKDTTLASPTYTTATAPMPKPSSKAAKAKATQKKKAVYGALVRPPPTLASDLALMQFADGGRMEDHIKRAMTTETGAVADVYRDAHGGVWRDRDEELEYRALLADADSCCAMDTSSDAQKSALSWVKFTSGSPVSPLVPPPTKSNKTPKSKTKPATLTLARRDSATSQSTLDSDLDPAYLMQTDDAPFYPDERILNFTPPKPTSPLATTTMITATPHSPIKPGQTLLSLPARPFRAAKHLRKPEFIADMQAFGLAVSLATSPKSPRFALTHLSTNGPNGGVSSRTRTRRRPAPLKISAGMQKMRRVVAVSSPGSGVPPLSSSFRAPVPPLPTPKSKPASKLIASSRSASHAATMPVTVISPTVPAVVDAAALRLVVKEGKEEFMLDVFEPEPVSKFDDSDEEDEEENVRWEFVRPVGLERVRRASRLDLRGLFGAKA</sequence>
<feature type="compositionally biased region" description="Low complexity" evidence="1">
    <location>
        <begin position="173"/>
        <end position="192"/>
    </location>
</feature>
<feature type="region of interest" description="Disordered" evidence="1">
    <location>
        <begin position="437"/>
        <end position="457"/>
    </location>
</feature>
<feature type="region of interest" description="Disordered" evidence="1">
    <location>
        <begin position="479"/>
        <end position="507"/>
    </location>
</feature>
<name>A0A8H5B887_9AGAR</name>
<organism evidence="2 3">
    <name type="scientific">Ephemerocybe angulata</name>
    <dbReference type="NCBI Taxonomy" id="980116"/>
    <lineage>
        <taxon>Eukaryota</taxon>
        <taxon>Fungi</taxon>
        <taxon>Dikarya</taxon>
        <taxon>Basidiomycota</taxon>
        <taxon>Agaricomycotina</taxon>
        <taxon>Agaricomycetes</taxon>
        <taxon>Agaricomycetidae</taxon>
        <taxon>Agaricales</taxon>
        <taxon>Agaricineae</taxon>
        <taxon>Psathyrellaceae</taxon>
        <taxon>Ephemerocybe</taxon>
    </lineage>
</organism>
<feature type="compositionally biased region" description="Low complexity" evidence="1">
    <location>
        <begin position="479"/>
        <end position="491"/>
    </location>
</feature>
<feature type="compositionally biased region" description="Basic and acidic residues" evidence="1">
    <location>
        <begin position="127"/>
        <end position="146"/>
    </location>
</feature>
<feature type="region of interest" description="Disordered" evidence="1">
    <location>
        <begin position="54"/>
        <end position="90"/>
    </location>
</feature>
<evidence type="ECO:0000313" key="2">
    <source>
        <dbReference type="EMBL" id="KAF5318407.1"/>
    </source>
</evidence>
<feature type="region of interest" description="Disordered" evidence="1">
    <location>
        <begin position="162"/>
        <end position="192"/>
    </location>
</feature>
<accession>A0A8H5B887</accession>